<proteinExistence type="predicted"/>
<dbReference type="RefSeq" id="WP_151698667.1">
    <property type="nucleotide sequence ID" value="NZ_CP031223.1"/>
</dbReference>
<organism evidence="1 2">
    <name type="scientific">Psychrobacillus glaciei</name>
    <dbReference type="NCBI Taxonomy" id="2283160"/>
    <lineage>
        <taxon>Bacteria</taxon>
        <taxon>Bacillati</taxon>
        <taxon>Bacillota</taxon>
        <taxon>Bacilli</taxon>
        <taxon>Bacillales</taxon>
        <taxon>Bacillaceae</taxon>
        <taxon>Psychrobacillus</taxon>
    </lineage>
</organism>
<dbReference type="EMBL" id="CP031223">
    <property type="protein sequence ID" value="QFF97722.1"/>
    <property type="molecule type" value="Genomic_DNA"/>
</dbReference>
<keyword evidence="2" id="KW-1185">Reference proteome</keyword>
<protein>
    <submittedName>
        <fullName evidence="1">Uncharacterized protein</fullName>
    </submittedName>
</protein>
<dbReference type="OrthoDB" id="2814503at2"/>
<dbReference type="Gene3D" id="3.10.450.420">
    <property type="match status" value="2"/>
</dbReference>
<sequence>MFGNSKRLLITGLTIILLGIPFSQNAVVLAKEQSKVAQNAQQQNELTAKQAINLTVEFNKVSNYVQRGGDYKKDEYKTFSYNKKIYRYLSSSIDTKKKLKSYLETVLVPPEAEQYIKSRGIIEYNGKLAQIEADGGSLLQWEKATAQYVKTEKNIVYYRLSVPVWNTSVKQDFIVEYQYVNKVGWKISKEPKQEKSTAITSKIAVELAAKFKVVSSYVQAGGEYGPGEYKTFFFNGNTYRYLSSKIDTKNKLVNYLTQSMTPSAAEQFIKDRGIIEYKGKLAQIEADIGSLEEWTKATAEFIKTDKNTTFYRVTVPFGEMKQKQMYIVEYQYVEKAGWRVSKEPYWELDIPGNVNPISNLFNYLLVDTKIAQNQFLPYSTFNVGEFKKGIKKVEFIKLTEIGRSGSQVEYIASFNVEVENNYYGPLMNGENKMYFTVQPTGYMEFKIDQVGILNMY</sequence>
<evidence type="ECO:0000313" key="1">
    <source>
        <dbReference type="EMBL" id="QFF97722.1"/>
    </source>
</evidence>
<evidence type="ECO:0000313" key="2">
    <source>
        <dbReference type="Proteomes" id="UP000325517"/>
    </source>
</evidence>
<accession>A0A5J6SJC4</accession>
<name>A0A5J6SJC4_9BACI</name>
<reference evidence="1 2" key="1">
    <citation type="submission" date="2018-07" db="EMBL/GenBank/DDBJ databases">
        <title>Complete genome sequence of Psychrobacillus sp. PB01, isolated from iceberg, and comparative genome analysis of Psychrobacillus strains.</title>
        <authorList>
            <person name="Lee P.C."/>
        </authorList>
    </citation>
    <scope>NUCLEOTIDE SEQUENCE [LARGE SCALE GENOMIC DNA]</scope>
    <source>
        <strain evidence="1 2">PB01</strain>
    </source>
</reference>
<dbReference type="Proteomes" id="UP000325517">
    <property type="component" value="Chromosome"/>
</dbReference>
<dbReference type="InterPro" id="IPR031841">
    <property type="entry name" value="Endopep_inhib"/>
</dbReference>
<dbReference type="InterPro" id="IPR053749">
    <property type="entry name" value="TA_system-associated_sf"/>
</dbReference>
<gene>
    <name evidence="1" type="ORF">PB01_02250</name>
</gene>
<dbReference type="AlphaFoldDB" id="A0A5J6SJC4"/>
<dbReference type="Pfam" id="PF16800">
    <property type="entry name" value="Endopep_inhib"/>
    <property type="match status" value="2"/>
</dbReference>
<dbReference type="KEGG" id="psyo:PB01_02250"/>